<dbReference type="InterPro" id="IPR023115">
    <property type="entry name" value="TIF_IF2_dom3"/>
</dbReference>
<dbReference type="NCBIfam" id="TIGR00231">
    <property type="entry name" value="small_GTP"/>
    <property type="match status" value="1"/>
</dbReference>
<evidence type="ECO:0000256" key="3">
    <source>
        <dbReference type="ARBA" id="ARBA00022540"/>
    </source>
</evidence>
<dbReference type="PANTHER" id="PTHR43381">
    <property type="entry name" value="TRANSLATION INITIATION FACTOR IF-2-RELATED"/>
    <property type="match status" value="1"/>
</dbReference>
<organism evidence="13 14">
    <name type="scientific">Clathrus columnatus</name>
    <dbReference type="NCBI Taxonomy" id="1419009"/>
    <lineage>
        <taxon>Eukaryota</taxon>
        <taxon>Fungi</taxon>
        <taxon>Dikarya</taxon>
        <taxon>Basidiomycota</taxon>
        <taxon>Agaricomycotina</taxon>
        <taxon>Agaricomycetes</taxon>
        <taxon>Phallomycetidae</taxon>
        <taxon>Phallales</taxon>
        <taxon>Clathraceae</taxon>
        <taxon>Clathrus</taxon>
    </lineage>
</organism>
<dbReference type="InterPro" id="IPR009000">
    <property type="entry name" value="Transl_B-barrel_sf"/>
</dbReference>
<dbReference type="GO" id="GO:0005739">
    <property type="term" value="C:mitochondrion"/>
    <property type="evidence" value="ECO:0007669"/>
    <property type="project" value="UniProtKB-SubCell"/>
</dbReference>
<feature type="compositionally biased region" description="Polar residues" evidence="11">
    <location>
        <begin position="85"/>
        <end position="95"/>
    </location>
</feature>
<evidence type="ECO:0000256" key="6">
    <source>
        <dbReference type="ARBA" id="ARBA00022946"/>
    </source>
</evidence>
<dbReference type="SUPFAM" id="SSF52156">
    <property type="entry name" value="Initiation factor IF2/eIF5b, domain 3"/>
    <property type="match status" value="1"/>
</dbReference>
<evidence type="ECO:0000256" key="9">
    <source>
        <dbReference type="ARBA" id="ARBA00025162"/>
    </source>
</evidence>
<keyword evidence="5" id="KW-0648">Protein biosynthesis</keyword>
<protein>
    <recommendedName>
        <fullName evidence="10">Translation initiation factor IF-2, mitochondrial</fullName>
    </recommendedName>
</protein>
<reference evidence="13" key="1">
    <citation type="submission" date="2021-10" db="EMBL/GenBank/DDBJ databases">
        <title>De novo Genome Assembly of Clathrus columnatus (Basidiomycota, Fungi) Using Illumina and Nanopore Sequence Data.</title>
        <authorList>
            <person name="Ogiso-Tanaka E."/>
            <person name="Itagaki H."/>
            <person name="Hosoya T."/>
            <person name="Hosaka K."/>
        </authorList>
    </citation>
    <scope>NUCLEOTIDE SEQUENCE</scope>
    <source>
        <strain evidence="13">MO-923</strain>
    </source>
</reference>
<dbReference type="FunFam" id="3.40.50.300:FF:000019">
    <property type="entry name" value="Translation initiation factor IF-2"/>
    <property type="match status" value="1"/>
</dbReference>
<comment type="caution">
    <text evidence="13">The sequence shown here is derived from an EMBL/GenBank/DDBJ whole genome shotgun (WGS) entry which is preliminary data.</text>
</comment>
<keyword evidence="8" id="KW-0342">GTP-binding</keyword>
<comment type="similarity">
    <text evidence="2">Belongs to the TRAFAC class translation factor GTPase superfamily. Classic translation factor GTPase family. IF-2 subfamily.</text>
</comment>
<dbReference type="PROSITE" id="PS51722">
    <property type="entry name" value="G_TR_2"/>
    <property type="match status" value="1"/>
</dbReference>
<evidence type="ECO:0000313" key="14">
    <source>
        <dbReference type="Proteomes" id="UP001050691"/>
    </source>
</evidence>
<accession>A0AAV5AEV9</accession>
<keyword evidence="6" id="KW-0809">Transit peptide</keyword>
<name>A0AAV5AEV9_9AGAM</name>
<dbReference type="InterPro" id="IPR015760">
    <property type="entry name" value="TIF_IF2"/>
</dbReference>
<dbReference type="Gene3D" id="3.40.50.300">
    <property type="entry name" value="P-loop containing nucleotide triphosphate hydrolases"/>
    <property type="match status" value="1"/>
</dbReference>
<dbReference type="InterPro" id="IPR053905">
    <property type="entry name" value="EF-G-like_DII"/>
</dbReference>
<evidence type="ECO:0000256" key="10">
    <source>
        <dbReference type="ARBA" id="ARBA00044200"/>
    </source>
</evidence>
<evidence type="ECO:0000256" key="2">
    <source>
        <dbReference type="ARBA" id="ARBA00007733"/>
    </source>
</evidence>
<dbReference type="InterPro" id="IPR000795">
    <property type="entry name" value="T_Tr_GTP-bd_dom"/>
</dbReference>
<dbReference type="SUPFAM" id="SSF52540">
    <property type="entry name" value="P-loop containing nucleoside triphosphate hydrolases"/>
    <property type="match status" value="1"/>
</dbReference>
<dbReference type="FunFam" id="2.40.30.10:FF:000008">
    <property type="entry name" value="Translation initiation factor IF-2"/>
    <property type="match status" value="1"/>
</dbReference>
<keyword evidence="14" id="KW-1185">Reference proteome</keyword>
<evidence type="ECO:0000256" key="5">
    <source>
        <dbReference type="ARBA" id="ARBA00022917"/>
    </source>
</evidence>
<proteinExistence type="inferred from homology"/>
<feature type="compositionally biased region" description="Polar residues" evidence="11">
    <location>
        <begin position="35"/>
        <end position="60"/>
    </location>
</feature>
<dbReference type="GO" id="GO:0003743">
    <property type="term" value="F:translation initiation factor activity"/>
    <property type="evidence" value="ECO:0007669"/>
    <property type="project" value="UniProtKB-KW"/>
</dbReference>
<dbReference type="SUPFAM" id="SSF50447">
    <property type="entry name" value="Translation proteins"/>
    <property type="match status" value="2"/>
</dbReference>
<sequence length="821" mass="89230">MLTLQRATCRIKNSISSQTRAASANVAAKRFQPLTSSKNSRWGVQSNSDNNFPPKTSQLPKTLPNRMQKWARPPDPKTRTKITKGPSTSGLSLQRSSNVTSVSSTKTPLKQTLTKSTLPSTSLLEEPVQKSNSVDDETFAHSSADDIEGQNVNRYQIKTKFKTRTSLKNGGAIERQPRVANIRGERENKPRAKTKSPKLISYIQDVYIPPLISVGHLSRLINVSLESLQRKMIDAGMENAISYDHVINSDYASILALEFKKNPIIDEEAAFDIFPPYPHPNPSTLPLRPPIVTIMGHVDHGKTTLLDTLRSASVAKGEAGGITQHIGAFSVPVAQNSGSSLNSITFLDTPGHAAFTAMRARGARVTDIVVLVVAADDGVMPQTKEVIELVKKDEKLGVVVAINKIDKPGVDSDHIKKALLAEGLQLECFDGHIPVVEVSGLTGQGLEQLVETISLMAEVAELRAERSGPIYGYVLESKVLKGLGPVATVLVLRGELTSGSNLISGVASARVRQLMDSNGKVVKSAYPGMAVTVAGWKELPSAGDEVLRGGSEAEIKKAITNRKRRLEQVVLEQDAEAINERRRNDRIKRERLSEIPEDVATETTEEVANTNTIKWLRLVVKCDVSGSGEAVVGALEGIGNNLAQVKIVQSSIGDITESDVMMAKAVQGAIVAFSVSVPRAMQTLAAANDIPIISSNIIYRLMEAVKERVIALLPPIIETRVVAEATVAQLFDIHLKRKEIMTVAGCKVTNGLLEKNKAVRVVRAGTVIHDNDVLHTLRHHKKDVQEIRKDMECGLSLTKYKDLQVGDIIQSIQVVQKPGLL</sequence>
<dbReference type="Proteomes" id="UP001050691">
    <property type="component" value="Unassembled WGS sequence"/>
</dbReference>
<comment type="subcellular location">
    <subcellularLocation>
        <location evidence="1">Mitochondrion</location>
    </subcellularLocation>
</comment>
<dbReference type="NCBIfam" id="TIGR00487">
    <property type="entry name" value="IF-2"/>
    <property type="match status" value="1"/>
</dbReference>
<evidence type="ECO:0000256" key="4">
    <source>
        <dbReference type="ARBA" id="ARBA00022741"/>
    </source>
</evidence>
<evidence type="ECO:0000256" key="1">
    <source>
        <dbReference type="ARBA" id="ARBA00004173"/>
    </source>
</evidence>
<dbReference type="EMBL" id="BPWL01000007">
    <property type="protein sequence ID" value="GJJ12277.1"/>
    <property type="molecule type" value="Genomic_DNA"/>
</dbReference>
<dbReference type="InterPro" id="IPR000178">
    <property type="entry name" value="TF_IF2_bacterial-like"/>
</dbReference>
<comment type="function">
    <text evidence="9">One of the essential components for the initiation of protein synthesis. Protects formylmethionyl-tRNA from spontaneous hydrolysis and promotes its binding to the 30S ribosomal subunits. Also involved in the hydrolysis of GTP during the formation of the 70S ribosomal complex.</text>
</comment>
<dbReference type="CDD" id="cd03692">
    <property type="entry name" value="mtIF2_IVc"/>
    <property type="match status" value="1"/>
</dbReference>
<evidence type="ECO:0000256" key="8">
    <source>
        <dbReference type="ARBA" id="ARBA00023134"/>
    </source>
</evidence>
<dbReference type="InterPro" id="IPR036925">
    <property type="entry name" value="TIF_IF2_dom3_sf"/>
</dbReference>
<dbReference type="InterPro" id="IPR005225">
    <property type="entry name" value="Small_GTP-bd"/>
</dbReference>
<keyword evidence="3" id="KW-0396">Initiation factor</keyword>
<feature type="region of interest" description="Disordered" evidence="11">
    <location>
        <begin position="35"/>
        <end position="134"/>
    </location>
</feature>
<dbReference type="Gene3D" id="2.40.30.10">
    <property type="entry name" value="Translation factors"/>
    <property type="match status" value="2"/>
</dbReference>
<dbReference type="Pfam" id="PF00009">
    <property type="entry name" value="GTP_EFTU"/>
    <property type="match status" value="1"/>
</dbReference>
<dbReference type="Gene3D" id="3.40.50.10050">
    <property type="entry name" value="Translation initiation factor IF- 2, domain 3"/>
    <property type="match status" value="1"/>
</dbReference>
<dbReference type="InterPro" id="IPR044145">
    <property type="entry name" value="IF2_II"/>
</dbReference>
<dbReference type="Pfam" id="PF22042">
    <property type="entry name" value="EF-G_D2"/>
    <property type="match status" value="1"/>
</dbReference>
<dbReference type="Pfam" id="PF11987">
    <property type="entry name" value="IF-2"/>
    <property type="match status" value="1"/>
</dbReference>
<evidence type="ECO:0000259" key="12">
    <source>
        <dbReference type="PROSITE" id="PS51722"/>
    </source>
</evidence>
<keyword evidence="4" id="KW-0547">Nucleotide-binding</keyword>
<dbReference type="InterPro" id="IPR027417">
    <property type="entry name" value="P-loop_NTPase"/>
</dbReference>
<dbReference type="CDD" id="cd01887">
    <property type="entry name" value="IF2_eIF5B"/>
    <property type="match status" value="1"/>
</dbReference>
<dbReference type="GO" id="GO:0003924">
    <property type="term" value="F:GTPase activity"/>
    <property type="evidence" value="ECO:0007669"/>
    <property type="project" value="InterPro"/>
</dbReference>
<dbReference type="CDD" id="cd03702">
    <property type="entry name" value="IF2_mtIF2_II"/>
    <property type="match status" value="1"/>
</dbReference>
<evidence type="ECO:0000256" key="11">
    <source>
        <dbReference type="SAM" id="MobiDB-lite"/>
    </source>
</evidence>
<dbReference type="GO" id="GO:0005525">
    <property type="term" value="F:GTP binding"/>
    <property type="evidence" value="ECO:0007669"/>
    <property type="project" value="UniProtKB-KW"/>
</dbReference>
<feature type="compositionally biased region" description="Low complexity" evidence="11">
    <location>
        <begin position="96"/>
        <end position="124"/>
    </location>
</feature>
<evidence type="ECO:0000256" key="7">
    <source>
        <dbReference type="ARBA" id="ARBA00023128"/>
    </source>
</evidence>
<gene>
    <name evidence="13" type="ORF">Clacol_006518</name>
</gene>
<dbReference type="PRINTS" id="PR00315">
    <property type="entry name" value="ELONGATNFCT"/>
</dbReference>
<dbReference type="FunFam" id="3.40.50.10050:FF:000001">
    <property type="entry name" value="Translation initiation factor IF-2"/>
    <property type="match status" value="1"/>
</dbReference>
<feature type="domain" description="Tr-type G" evidence="12">
    <location>
        <begin position="287"/>
        <end position="463"/>
    </location>
</feature>
<evidence type="ECO:0000313" key="13">
    <source>
        <dbReference type="EMBL" id="GJJ12277.1"/>
    </source>
</evidence>
<keyword evidence="7" id="KW-0496">Mitochondrion</keyword>
<dbReference type="AlphaFoldDB" id="A0AAV5AEV9"/>
<dbReference type="PANTHER" id="PTHR43381:SF20">
    <property type="entry name" value="TRANSLATION INITIATION FACTOR IF-2, MITOCHONDRIAL"/>
    <property type="match status" value="1"/>
</dbReference>